<dbReference type="STRING" id="1314773.A0A3N2Q7Z8"/>
<feature type="binding site" evidence="5">
    <location>
        <position position="289"/>
    </location>
    <ligand>
        <name>pyridoxal 5'-phosphate</name>
        <dbReference type="ChEBI" id="CHEBI:597326"/>
    </ligand>
</feature>
<name>A0A3N2Q7Z8_SODAK</name>
<reference evidence="9 10" key="1">
    <citation type="journal article" date="2018" name="Mol. Ecol.">
        <title>The obligate alkalophilic soda-lake fungus Sodiomyces alkalinus has shifted to a protein diet.</title>
        <authorList>
            <person name="Grum-Grzhimaylo A.A."/>
            <person name="Falkoski D.L."/>
            <person name="van den Heuvel J."/>
            <person name="Valero-Jimenez C.A."/>
            <person name="Min B."/>
            <person name="Choi I.G."/>
            <person name="Lipzen A."/>
            <person name="Daum C.G."/>
            <person name="Aanen D.K."/>
            <person name="Tsang A."/>
            <person name="Henrissat B."/>
            <person name="Bilanenko E.N."/>
            <person name="de Vries R.P."/>
            <person name="van Kan J.A.L."/>
            <person name="Grigoriev I.V."/>
            <person name="Debets A.J.M."/>
        </authorList>
    </citation>
    <scope>NUCLEOTIDE SEQUENCE [LARGE SCALE GENOMIC DNA]</scope>
    <source>
        <strain evidence="9 10">F11</strain>
    </source>
</reference>
<evidence type="ECO:0000313" key="9">
    <source>
        <dbReference type="EMBL" id="ROT42872.1"/>
    </source>
</evidence>
<keyword evidence="10" id="KW-1185">Reference proteome</keyword>
<dbReference type="PANTHER" id="PTHR14084:SF2">
    <property type="entry name" value="KYNURENINASE 2"/>
    <property type="match status" value="1"/>
</dbReference>
<dbReference type="Proteomes" id="UP000272025">
    <property type="component" value="Unassembled WGS sequence"/>
</dbReference>
<comment type="pathway">
    <text evidence="5 6">Amino-acid degradation; L-kynurenine degradation; L-alanine and anthranilate from L-kynurenine: step 1/1.</text>
</comment>
<feature type="binding site" evidence="5">
    <location>
        <begin position="202"/>
        <end position="205"/>
    </location>
    <ligand>
        <name>pyridoxal 5'-phosphate</name>
        <dbReference type="ChEBI" id="CHEBI:597326"/>
    </ligand>
</feature>
<keyword evidence="4 5" id="KW-0663">Pyridoxal phosphate</keyword>
<comment type="catalytic activity">
    <reaction evidence="5 6">
        <text>L-kynurenine + H2O = anthranilate + L-alanine + H(+)</text>
        <dbReference type="Rhea" id="RHEA:16813"/>
        <dbReference type="ChEBI" id="CHEBI:15377"/>
        <dbReference type="ChEBI" id="CHEBI:15378"/>
        <dbReference type="ChEBI" id="CHEBI:16567"/>
        <dbReference type="ChEBI" id="CHEBI:57959"/>
        <dbReference type="ChEBI" id="CHEBI:57972"/>
        <dbReference type="EC" id="3.7.1.3"/>
    </reaction>
</comment>
<dbReference type="Pfam" id="PF22580">
    <property type="entry name" value="KYNU_C"/>
    <property type="match status" value="1"/>
</dbReference>
<dbReference type="SUPFAM" id="SSF53383">
    <property type="entry name" value="PLP-dependent transferases"/>
    <property type="match status" value="1"/>
</dbReference>
<comment type="function">
    <text evidence="5 6">Catalyzes the cleavage of L-kynurenine (L-Kyn) and L-3-hydroxykynurenine (L-3OHKyn) into anthranilic acid (AA) and 3-hydroxyanthranilic acid (3-OHAA), respectively.</text>
</comment>
<keyword evidence="1 5" id="KW-0963">Cytoplasm</keyword>
<sequence>METSNFVSQLRSGARAKFPAHANSLEYARKLDEQDPLKHLREEYTLPTRGSLRKRHLNGTLPDGTRVASLDQTAQAESNTNGCGNGTNGTNGHADDDDKPCIYFCGNSLGVQPKAVRRYVNAQLETWASIGVNGHFQSLGSPLVPWQDMAEDCARRSAAIVGALPSEVVIMNTLTANLHLLMASFYRPTEKRHKIILEWRPFPSDWYAIESQVQWHGLDPTKSMVTIQPDEDFYISTDTILWTIDEHAEETALLLLPGIQYYTGQLFDMERITKYARDRGVVVGWDLAHAAGNVELRLHDWDVDFAAWCTYKYQNAGPGAIAGAFVHERHGRVEVEVGAEDACGRPVFRHRLTGWYGGDKSVRFNMDNKFLPTPGAGGFQLSNPSAIDLAALSGALSVFDKTDMAALRSKALVLTAYAEHLLDGIFADQPADDGKAPVFRIITPRDPLQRGTQLSVLLRDGLLDQVGGALEEAGIVCDRRKPGVIRVAPVPMYCTFEDVWTFMDVLRKSVA</sequence>
<feature type="domain" description="Aminotransferase class V" evidence="8">
    <location>
        <begin position="150"/>
        <end position="318"/>
    </location>
</feature>
<dbReference type="EMBL" id="ML119051">
    <property type="protein sequence ID" value="ROT42872.1"/>
    <property type="molecule type" value="Genomic_DNA"/>
</dbReference>
<dbReference type="GO" id="GO:0030429">
    <property type="term" value="F:kynureninase activity"/>
    <property type="evidence" value="ECO:0007669"/>
    <property type="project" value="UniProtKB-UniRule"/>
</dbReference>
<evidence type="ECO:0000256" key="7">
    <source>
        <dbReference type="SAM" id="MobiDB-lite"/>
    </source>
</evidence>
<dbReference type="GO" id="GO:0030170">
    <property type="term" value="F:pyridoxal phosphate binding"/>
    <property type="evidence" value="ECO:0007669"/>
    <property type="project" value="UniProtKB-UniRule"/>
</dbReference>
<feature type="modified residue" description="N6-(pyridoxal phosphate)lysine" evidence="5">
    <location>
        <position position="312"/>
    </location>
</feature>
<dbReference type="InterPro" id="IPR015421">
    <property type="entry name" value="PyrdxlP-dep_Trfase_major"/>
</dbReference>
<dbReference type="PANTHER" id="PTHR14084">
    <property type="entry name" value="KYNURENINASE"/>
    <property type="match status" value="1"/>
</dbReference>
<feature type="binding site" evidence="5">
    <location>
        <position position="383"/>
    </location>
    <ligand>
        <name>pyridoxal 5'-phosphate</name>
        <dbReference type="ChEBI" id="CHEBI:597326"/>
    </ligand>
</feature>
<keyword evidence="3 5" id="KW-0378">Hydrolase</keyword>
<dbReference type="AlphaFoldDB" id="A0A3N2Q7Z8"/>
<dbReference type="InterPro" id="IPR010111">
    <property type="entry name" value="Kynureninase"/>
</dbReference>
<dbReference type="Pfam" id="PF00266">
    <property type="entry name" value="Aminotran_5"/>
    <property type="match status" value="1"/>
</dbReference>
<evidence type="ECO:0000256" key="4">
    <source>
        <dbReference type="ARBA" id="ARBA00022898"/>
    </source>
</evidence>
<dbReference type="GO" id="GO:0005737">
    <property type="term" value="C:cytoplasm"/>
    <property type="evidence" value="ECO:0007669"/>
    <property type="project" value="UniProtKB-SubCell"/>
</dbReference>
<gene>
    <name evidence="5" type="primary">BNA5</name>
    <name evidence="9" type="ORF">SODALDRAFT_347736</name>
</gene>
<comment type="caution">
    <text evidence="5">Lacks conserved residue(s) required for the propagation of feature annotation.</text>
</comment>
<dbReference type="HAMAP" id="MF_01970">
    <property type="entry name" value="Kynureninase"/>
    <property type="match status" value="1"/>
</dbReference>
<evidence type="ECO:0000256" key="2">
    <source>
        <dbReference type="ARBA" id="ARBA00022642"/>
    </source>
</evidence>
<dbReference type="Gene3D" id="3.90.1150.10">
    <property type="entry name" value="Aspartate Aminotransferase, domain 1"/>
    <property type="match status" value="1"/>
</dbReference>
<feature type="binding site" evidence="5">
    <location>
        <position position="174"/>
    </location>
    <ligand>
        <name>pyridoxal 5'-phosphate</name>
        <dbReference type="ChEBI" id="CHEBI:597326"/>
    </ligand>
</feature>
<feature type="binding site" evidence="5">
    <location>
        <position position="175"/>
    </location>
    <ligand>
        <name>pyridoxal 5'-phosphate</name>
        <dbReference type="ChEBI" id="CHEBI:597326"/>
    </ligand>
</feature>
<dbReference type="UniPathway" id="UPA00253">
    <property type="reaction ID" value="UER00329"/>
</dbReference>
<comment type="pathway">
    <text evidence="5 6">Cofactor biosynthesis; NAD(+) biosynthesis; quinolinate from L-kynurenine: step 2/3.</text>
</comment>
<dbReference type="FunFam" id="3.40.640.10:FF:000031">
    <property type="entry name" value="Kynureninase"/>
    <property type="match status" value="1"/>
</dbReference>
<accession>A0A3N2Q7Z8</accession>
<comment type="subcellular location">
    <subcellularLocation>
        <location evidence="5 6">Cytoplasm</location>
    </subcellularLocation>
</comment>
<comment type="subunit">
    <text evidence="5 6">Homodimer.</text>
</comment>
<proteinExistence type="inferred from homology"/>
<dbReference type="GO" id="GO:0097053">
    <property type="term" value="P:L-kynurenine catabolic process"/>
    <property type="evidence" value="ECO:0007669"/>
    <property type="project" value="UniProtKB-UniRule"/>
</dbReference>
<feature type="binding site" evidence="5">
    <location>
        <position position="355"/>
    </location>
    <ligand>
        <name>pyridoxal 5'-phosphate</name>
        <dbReference type="ChEBI" id="CHEBI:597326"/>
    </ligand>
</feature>
<protein>
    <recommendedName>
        <fullName evidence="5 6">Kynureninase</fullName>
        <ecNumber evidence="5 6">3.7.1.3</ecNumber>
    </recommendedName>
    <alternativeName>
        <fullName evidence="5">Biosynthesis of nicotinic acid protein 5</fullName>
    </alternativeName>
    <alternativeName>
        <fullName evidence="5">L-kynurenine hydrolase</fullName>
    </alternativeName>
</protein>
<evidence type="ECO:0000256" key="5">
    <source>
        <dbReference type="HAMAP-Rule" id="MF_03017"/>
    </source>
</evidence>
<dbReference type="EC" id="3.7.1.3" evidence="5 6"/>
<dbReference type="NCBIfam" id="TIGR01814">
    <property type="entry name" value="kynureninase"/>
    <property type="match status" value="1"/>
</dbReference>
<dbReference type="GO" id="GO:0034354">
    <property type="term" value="P:'de novo' NAD+ biosynthetic process from L-tryptophan"/>
    <property type="evidence" value="ECO:0007669"/>
    <property type="project" value="UniProtKB-UniRule"/>
</dbReference>
<dbReference type="OrthoDB" id="5978656at2759"/>
<dbReference type="GO" id="GO:0019805">
    <property type="term" value="P:quinolinate biosynthetic process"/>
    <property type="evidence" value="ECO:0007669"/>
    <property type="project" value="UniProtKB-UniRule"/>
</dbReference>
<dbReference type="InterPro" id="IPR000192">
    <property type="entry name" value="Aminotrans_V_dom"/>
</dbReference>
<dbReference type="PIRSF" id="PIRSF038800">
    <property type="entry name" value="KYNU"/>
    <property type="match status" value="1"/>
</dbReference>
<dbReference type="GO" id="GO:0043420">
    <property type="term" value="P:anthranilate metabolic process"/>
    <property type="evidence" value="ECO:0007669"/>
    <property type="project" value="UniProtKB-UniRule"/>
</dbReference>
<dbReference type="InterPro" id="IPR015422">
    <property type="entry name" value="PyrdxlP-dep_Trfase_small"/>
</dbReference>
<feature type="binding site" evidence="5">
    <location>
        <position position="286"/>
    </location>
    <ligand>
        <name>pyridoxal 5'-phosphate</name>
        <dbReference type="ChEBI" id="CHEBI:597326"/>
    </ligand>
</feature>
<feature type="region of interest" description="Disordered" evidence="7">
    <location>
        <begin position="45"/>
        <end position="65"/>
    </location>
</feature>
<dbReference type="UniPathway" id="UPA00334">
    <property type="reaction ID" value="UER00455"/>
</dbReference>
<keyword evidence="2 5" id="KW-0662">Pyridine nucleotide biosynthesis</keyword>
<feature type="binding site" evidence="5">
    <location>
        <position position="311"/>
    </location>
    <ligand>
        <name>pyridoxal 5'-phosphate</name>
        <dbReference type="ChEBI" id="CHEBI:597326"/>
    </ligand>
</feature>
<evidence type="ECO:0000313" key="10">
    <source>
        <dbReference type="Proteomes" id="UP000272025"/>
    </source>
</evidence>
<dbReference type="InterPro" id="IPR015424">
    <property type="entry name" value="PyrdxlP-dep_Trfase"/>
</dbReference>
<comment type="similarity">
    <text evidence="5 6">Belongs to the kynureninase family.</text>
</comment>
<dbReference type="GO" id="GO:0019441">
    <property type="term" value="P:L-tryptophan catabolic process to kynurenine"/>
    <property type="evidence" value="ECO:0007669"/>
    <property type="project" value="TreeGrafter"/>
</dbReference>
<evidence type="ECO:0000256" key="1">
    <source>
        <dbReference type="ARBA" id="ARBA00022490"/>
    </source>
</evidence>
<evidence type="ECO:0000256" key="6">
    <source>
        <dbReference type="PIRNR" id="PIRNR038800"/>
    </source>
</evidence>
<organism evidence="9 10">
    <name type="scientific">Sodiomyces alkalinus (strain CBS 110278 / VKM F-3762 / F11)</name>
    <name type="common">Alkaliphilic filamentous fungus</name>
    <dbReference type="NCBI Taxonomy" id="1314773"/>
    <lineage>
        <taxon>Eukaryota</taxon>
        <taxon>Fungi</taxon>
        <taxon>Dikarya</taxon>
        <taxon>Ascomycota</taxon>
        <taxon>Pezizomycotina</taxon>
        <taxon>Sordariomycetes</taxon>
        <taxon>Hypocreomycetidae</taxon>
        <taxon>Glomerellales</taxon>
        <taxon>Plectosphaerellaceae</taxon>
        <taxon>Sodiomyces</taxon>
    </lineage>
</organism>
<evidence type="ECO:0000259" key="8">
    <source>
        <dbReference type="Pfam" id="PF00266"/>
    </source>
</evidence>
<dbReference type="Gene3D" id="3.40.640.10">
    <property type="entry name" value="Type I PLP-dependent aspartate aminotransferase-like (Major domain)"/>
    <property type="match status" value="1"/>
</dbReference>
<comment type="catalytic activity">
    <reaction evidence="6">
        <text>3-hydroxy-L-kynurenine + H2O = 3-hydroxyanthranilate + L-alanine + H(+)</text>
        <dbReference type="Rhea" id="RHEA:25143"/>
        <dbReference type="ChEBI" id="CHEBI:15377"/>
        <dbReference type="ChEBI" id="CHEBI:15378"/>
        <dbReference type="ChEBI" id="CHEBI:36559"/>
        <dbReference type="ChEBI" id="CHEBI:57972"/>
        <dbReference type="ChEBI" id="CHEBI:58125"/>
        <dbReference type="EC" id="3.7.1.3"/>
    </reaction>
</comment>
<evidence type="ECO:0000256" key="3">
    <source>
        <dbReference type="ARBA" id="ARBA00022801"/>
    </source>
</evidence>
<comment type="cofactor">
    <cofactor evidence="5 6">
        <name>pyridoxal 5'-phosphate</name>
        <dbReference type="ChEBI" id="CHEBI:597326"/>
    </cofactor>
</comment>